<name>A0ACC0W397_9STRA</name>
<evidence type="ECO:0000313" key="2">
    <source>
        <dbReference type="Proteomes" id="UP001163321"/>
    </source>
</evidence>
<protein>
    <submittedName>
        <fullName evidence="1">Uncharacterized protein</fullName>
    </submittedName>
</protein>
<accession>A0ACC0W397</accession>
<comment type="caution">
    <text evidence="1">The sequence shown here is derived from an EMBL/GenBank/DDBJ whole genome shotgun (WGS) entry which is preliminary data.</text>
</comment>
<gene>
    <name evidence="1" type="ORF">PsorP6_005641</name>
</gene>
<reference evidence="1 2" key="1">
    <citation type="journal article" date="2022" name="bioRxiv">
        <title>The genome of the oomycete Peronosclerospora sorghi, a cosmopolitan pathogen of maize and sorghum, is inflated with dispersed pseudogenes.</title>
        <authorList>
            <person name="Fletcher K."/>
            <person name="Martin F."/>
            <person name="Isakeit T."/>
            <person name="Cavanaugh K."/>
            <person name="Magill C."/>
            <person name="Michelmore R."/>
        </authorList>
    </citation>
    <scope>NUCLEOTIDE SEQUENCE [LARGE SCALE GENOMIC DNA]</scope>
    <source>
        <strain evidence="1">P6</strain>
    </source>
</reference>
<evidence type="ECO:0000313" key="1">
    <source>
        <dbReference type="EMBL" id="KAI9912806.1"/>
    </source>
</evidence>
<keyword evidence="2" id="KW-1185">Reference proteome</keyword>
<proteinExistence type="predicted"/>
<sequence>MLRIGRIARLVRRGNFISARTVLTIMALERAHPNVALPRIVHAVASTVSTSTRVLILGDVHGCFDELQLLLEKCNFCPSEDRLVFVGDLVNKGPKSLDVVRFVRNSRSLCVRGNHEDAALAAYYEWVRAGRISGTAKYPYIEHFEAADVEFLEQLPFTLSLPTHEDIIVVHAGFVPEVALKDQRPYDMYKVRFVQRKKAEDGNSNWIAREKNKIETEEGEPLERWAKVWKGPRHVYFGHAAALGLQQEKFATGLDTGCCYGRKLTACIIPVYAKEEYEVPNGDKKEELTSR</sequence>
<organism evidence="1 2">
    <name type="scientific">Peronosclerospora sorghi</name>
    <dbReference type="NCBI Taxonomy" id="230839"/>
    <lineage>
        <taxon>Eukaryota</taxon>
        <taxon>Sar</taxon>
        <taxon>Stramenopiles</taxon>
        <taxon>Oomycota</taxon>
        <taxon>Peronosporomycetes</taxon>
        <taxon>Peronosporales</taxon>
        <taxon>Peronosporaceae</taxon>
        <taxon>Peronosclerospora</taxon>
    </lineage>
</organism>
<dbReference type="EMBL" id="CM047583">
    <property type="protein sequence ID" value="KAI9912806.1"/>
    <property type="molecule type" value="Genomic_DNA"/>
</dbReference>
<dbReference type="Proteomes" id="UP001163321">
    <property type="component" value="Chromosome 4"/>
</dbReference>